<dbReference type="InterPro" id="IPR006675">
    <property type="entry name" value="HDIG_dom"/>
</dbReference>
<dbReference type="eggNOG" id="COG1713">
    <property type="taxonomic scope" value="Bacteria"/>
</dbReference>
<dbReference type="KEGG" id="hhl:Halha_1916"/>
<accession>L0K984</accession>
<dbReference type="InterPro" id="IPR006674">
    <property type="entry name" value="HD_domain"/>
</dbReference>
<evidence type="ECO:0000256" key="6">
    <source>
        <dbReference type="ARBA" id="ARBA00049417"/>
    </source>
</evidence>
<dbReference type="EMBL" id="CP003359">
    <property type="protein sequence ID" value="AGB41827.1"/>
    <property type="molecule type" value="Genomic_DNA"/>
</dbReference>
<reference evidence="9" key="1">
    <citation type="submission" date="2012-02" db="EMBL/GenBank/DDBJ databases">
        <title>The complete genome of Halobacteroides halobius DSM 5150.</title>
        <authorList>
            <person name="Lucas S."/>
            <person name="Copeland A."/>
            <person name="Lapidus A."/>
            <person name="Glavina del Rio T."/>
            <person name="Dalin E."/>
            <person name="Tice H."/>
            <person name="Bruce D."/>
            <person name="Goodwin L."/>
            <person name="Pitluck S."/>
            <person name="Peters L."/>
            <person name="Mikhailova N."/>
            <person name="Gu W."/>
            <person name="Kyrpides N."/>
            <person name="Mavromatis K."/>
            <person name="Ivanova N."/>
            <person name="Brettin T."/>
            <person name="Detter J.C."/>
            <person name="Han C."/>
            <person name="Larimer F."/>
            <person name="Land M."/>
            <person name="Hauser L."/>
            <person name="Markowitz V."/>
            <person name="Cheng J.-F."/>
            <person name="Hugenholtz P."/>
            <person name="Woyke T."/>
            <person name="Wu D."/>
            <person name="Tindall B."/>
            <person name="Pomrenke H."/>
            <person name="Brambilla E."/>
            <person name="Klenk H.-P."/>
            <person name="Eisen J.A."/>
        </authorList>
    </citation>
    <scope>NUCLEOTIDE SEQUENCE [LARGE SCALE GENOMIC DNA]</scope>
    <source>
        <strain evidence="9">ATCC 35273 / DSM 5150 / MD-1</strain>
    </source>
</reference>
<dbReference type="Pfam" id="PF01966">
    <property type="entry name" value="HD"/>
    <property type="match status" value="1"/>
</dbReference>
<dbReference type="SUPFAM" id="SSF109604">
    <property type="entry name" value="HD-domain/PDEase-like"/>
    <property type="match status" value="1"/>
</dbReference>
<keyword evidence="3" id="KW-0547">Nucleotide-binding</keyword>
<dbReference type="InterPro" id="IPR005249">
    <property type="entry name" value="YqeK"/>
</dbReference>
<dbReference type="HOGENOM" id="CLU_089580_1_2_9"/>
<keyword evidence="9" id="KW-1185">Reference proteome</keyword>
<dbReference type="Proteomes" id="UP000010880">
    <property type="component" value="Chromosome"/>
</dbReference>
<dbReference type="SMART" id="SM00471">
    <property type="entry name" value="HDc"/>
    <property type="match status" value="1"/>
</dbReference>
<dbReference type="PANTHER" id="PTHR35795:SF1">
    <property type="entry name" value="BIS(5'-NUCLEOSYL)-TETRAPHOSPHATASE, SYMMETRICAL"/>
    <property type="match status" value="1"/>
</dbReference>
<evidence type="ECO:0000256" key="1">
    <source>
        <dbReference type="ARBA" id="ARBA00012506"/>
    </source>
</evidence>
<evidence type="ECO:0000313" key="9">
    <source>
        <dbReference type="Proteomes" id="UP000010880"/>
    </source>
</evidence>
<keyword evidence="5" id="KW-0408">Iron</keyword>
<dbReference type="NCBIfam" id="TIGR00488">
    <property type="entry name" value="bis(5'-nucleosyl)-tetraphosphatase (symmetrical) YqeK"/>
    <property type="match status" value="1"/>
</dbReference>
<dbReference type="PATRIC" id="fig|748449.3.peg.1846"/>
<dbReference type="STRING" id="748449.Halha_1916"/>
<evidence type="ECO:0000259" key="7">
    <source>
        <dbReference type="SMART" id="SM00471"/>
    </source>
</evidence>
<evidence type="ECO:0000256" key="4">
    <source>
        <dbReference type="ARBA" id="ARBA00022801"/>
    </source>
</evidence>
<dbReference type="AlphaFoldDB" id="L0K984"/>
<dbReference type="CDD" id="cd00077">
    <property type="entry name" value="HDc"/>
    <property type="match status" value="1"/>
</dbReference>
<organism evidence="8 9">
    <name type="scientific">Halobacteroides halobius (strain ATCC 35273 / DSM 5150 / MD-1)</name>
    <dbReference type="NCBI Taxonomy" id="748449"/>
    <lineage>
        <taxon>Bacteria</taxon>
        <taxon>Bacillati</taxon>
        <taxon>Bacillota</taxon>
        <taxon>Clostridia</taxon>
        <taxon>Halanaerobiales</taxon>
        <taxon>Halobacteroidaceae</taxon>
        <taxon>Halobacteroides</taxon>
    </lineage>
</organism>
<sequence>MTEEEIIRKLKDMISTKRLKHSLGVRNTAVKLASRYNVSTKKARWAGLLHDCAKGFSKKLLLQKAKEFGIVIDSVCQKIPALLHGPVGAQLVKRRFKISDQDILQAISLHTLGSPQMNDLDKIIFLADYIEPNRDCKAIDKLRAKVKGQPLNEAVRIACDNTIRYNLEQEAIIHPQTIETRNSLL</sequence>
<evidence type="ECO:0000256" key="3">
    <source>
        <dbReference type="ARBA" id="ARBA00022741"/>
    </source>
</evidence>
<dbReference type="InterPro" id="IPR051094">
    <property type="entry name" value="Diverse_Catalytic_Enzymes"/>
</dbReference>
<feature type="domain" description="HD/PDEase" evidence="7">
    <location>
        <begin position="14"/>
        <end position="142"/>
    </location>
</feature>
<name>L0K984_HALHC</name>
<proteinExistence type="predicted"/>
<dbReference type="OrthoDB" id="5295945at2"/>
<dbReference type="RefSeq" id="WP_015327543.1">
    <property type="nucleotide sequence ID" value="NC_019978.1"/>
</dbReference>
<protein>
    <recommendedName>
        <fullName evidence="1">bis(5'-nucleosyl)-tetraphosphatase (symmetrical)</fullName>
        <ecNumber evidence="1">3.6.1.41</ecNumber>
    </recommendedName>
</protein>
<dbReference type="EC" id="3.6.1.41" evidence="1"/>
<dbReference type="GO" id="GO:0008803">
    <property type="term" value="F:bis(5'-nucleosyl)-tetraphosphatase (symmetrical) activity"/>
    <property type="evidence" value="ECO:0007669"/>
    <property type="project" value="UniProtKB-EC"/>
</dbReference>
<gene>
    <name evidence="8" type="ordered locus">Halha_1916</name>
</gene>
<keyword evidence="2" id="KW-0479">Metal-binding</keyword>
<dbReference type="PANTHER" id="PTHR35795">
    <property type="entry name" value="SLR1885 PROTEIN"/>
    <property type="match status" value="1"/>
</dbReference>
<dbReference type="Gene3D" id="1.10.3210.10">
    <property type="entry name" value="Hypothetical protein af1432"/>
    <property type="match status" value="1"/>
</dbReference>
<keyword evidence="4 8" id="KW-0378">Hydrolase</keyword>
<comment type="catalytic activity">
    <reaction evidence="6">
        <text>P(1),P(4)-bis(5'-adenosyl) tetraphosphate + H2O = 2 ADP + 2 H(+)</text>
        <dbReference type="Rhea" id="RHEA:24252"/>
        <dbReference type="ChEBI" id="CHEBI:15377"/>
        <dbReference type="ChEBI" id="CHEBI:15378"/>
        <dbReference type="ChEBI" id="CHEBI:58141"/>
        <dbReference type="ChEBI" id="CHEBI:456216"/>
        <dbReference type="EC" id="3.6.1.41"/>
    </reaction>
</comment>
<evidence type="ECO:0000256" key="2">
    <source>
        <dbReference type="ARBA" id="ARBA00022723"/>
    </source>
</evidence>
<dbReference type="NCBIfam" id="TIGR00277">
    <property type="entry name" value="HDIG"/>
    <property type="match status" value="1"/>
</dbReference>
<dbReference type="GO" id="GO:0000166">
    <property type="term" value="F:nucleotide binding"/>
    <property type="evidence" value="ECO:0007669"/>
    <property type="project" value="UniProtKB-KW"/>
</dbReference>
<dbReference type="InterPro" id="IPR003607">
    <property type="entry name" value="HD/PDEase_dom"/>
</dbReference>
<evidence type="ECO:0000313" key="8">
    <source>
        <dbReference type="EMBL" id="AGB41827.1"/>
    </source>
</evidence>
<dbReference type="GO" id="GO:0046872">
    <property type="term" value="F:metal ion binding"/>
    <property type="evidence" value="ECO:0007669"/>
    <property type="project" value="UniProtKB-KW"/>
</dbReference>
<evidence type="ECO:0000256" key="5">
    <source>
        <dbReference type="ARBA" id="ARBA00023004"/>
    </source>
</evidence>